<sequence>MAARASTLHYQPLLGTNDTSTSSSRKTLYVFLSFVAIISPTAFVALHFINPNLYHPLSSSSSDLASSLVPTHLCDSAHNPTSCLAMITEAVNGEEERLGLLSGSHFLQIFLEKSVPRIFNAMEVINGFNGRSNDLKALANCVKLMDLSIDRITDSVMALKTQSTRSHADAHAWLSAVLTNHVTCLDEVSESSRLSEWTRLVIEMEMEDLIARARTSLAMIVAISPPSSDDDDDDDGEELATWSMRKMITDRYRSWVTMRDRKLLEALPNDIIANVTVAKDGSGNYTTVREAVSSAPDKSKTRYVIYVNGTYEENVEVGKTKKNVMMAGDGMNLTIITGSLNYIDNGGSTWNTSTVAGPLKEQAVAIRVSADKVVINRCKMDAHQDTLRAFSPFLLWSEEHDNCQWLDRPNQDTGITIQNCDVIASSDLSNTTKTYLGRPWKLYSRTVFMQSFLGDLIEPEGWSEWKGDFALDTLYYGEYDNWEPGANTSSRVTWTGYYVITDPAVAENFSVAELIQGEDWLNSTGVPYTLGLF</sequence>
<evidence type="ECO:0000256" key="5">
    <source>
        <dbReference type="ARBA" id="ARBA00023085"/>
    </source>
</evidence>
<accession>A0A200R0C3</accession>
<dbReference type="PANTHER" id="PTHR31707">
    <property type="entry name" value="PECTINESTERASE"/>
    <property type="match status" value="1"/>
</dbReference>
<dbReference type="Gene3D" id="1.20.140.40">
    <property type="entry name" value="Invertase/pectin methylesterase inhibitor family protein"/>
    <property type="match status" value="1"/>
</dbReference>
<keyword evidence="6" id="KW-0472">Membrane</keyword>
<comment type="similarity">
    <text evidence="2">In the N-terminal section; belongs to the PMEI family.</text>
</comment>
<evidence type="ECO:0000313" key="8">
    <source>
        <dbReference type="EMBL" id="OVA16177.1"/>
    </source>
</evidence>
<dbReference type="InterPro" id="IPR012334">
    <property type="entry name" value="Pectin_lyas_fold"/>
</dbReference>
<dbReference type="AlphaFoldDB" id="A0A200R0C3"/>
<evidence type="ECO:0000256" key="6">
    <source>
        <dbReference type="SAM" id="Phobius"/>
    </source>
</evidence>
<dbReference type="GO" id="GO:0045490">
    <property type="term" value="P:pectin catabolic process"/>
    <property type="evidence" value="ECO:0007669"/>
    <property type="project" value="UniProtKB-UniPathway"/>
</dbReference>
<comment type="caution">
    <text evidence="8">The sequence shown here is derived from an EMBL/GenBank/DDBJ whole genome shotgun (WGS) entry which is preliminary data.</text>
</comment>
<dbReference type="Proteomes" id="UP000195402">
    <property type="component" value="Unassembled WGS sequence"/>
</dbReference>
<dbReference type="GO" id="GO:0030599">
    <property type="term" value="F:pectinesterase activity"/>
    <property type="evidence" value="ECO:0007669"/>
    <property type="project" value="InterPro"/>
</dbReference>
<dbReference type="InterPro" id="IPR000070">
    <property type="entry name" value="Pectinesterase_cat"/>
</dbReference>
<feature type="transmembrane region" description="Helical" evidence="6">
    <location>
        <begin position="28"/>
        <end position="49"/>
    </location>
</feature>
<dbReference type="OrthoDB" id="2019149at2759"/>
<dbReference type="SMART" id="SM00856">
    <property type="entry name" value="PMEI"/>
    <property type="match status" value="1"/>
</dbReference>
<proteinExistence type="inferred from homology"/>
<comment type="pathway">
    <text evidence="1">Glycan metabolism; pectin degradation; 2-dehydro-3-deoxy-D-gluconate from pectin: step 1/5.</text>
</comment>
<protein>
    <submittedName>
        <fullName evidence="8">Pectinesterase</fullName>
    </submittedName>
</protein>
<dbReference type="Pfam" id="PF01095">
    <property type="entry name" value="Pectinesterase"/>
    <property type="match status" value="2"/>
</dbReference>
<dbReference type="Gene3D" id="2.160.20.10">
    <property type="entry name" value="Single-stranded right-handed beta-helix, Pectin lyase-like"/>
    <property type="match status" value="2"/>
</dbReference>
<dbReference type="UniPathway" id="UPA00545">
    <property type="reaction ID" value="UER00823"/>
</dbReference>
<dbReference type="InterPro" id="IPR035513">
    <property type="entry name" value="Invertase/methylesterase_inhib"/>
</dbReference>
<feature type="domain" description="Pectinesterase inhibitor" evidence="7">
    <location>
        <begin position="64"/>
        <end position="219"/>
    </location>
</feature>
<dbReference type="InParanoid" id="A0A200R0C3"/>
<keyword evidence="6" id="KW-1133">Transmembrane helix</keyword>
<dbReference type="EMBL" id="MVGT01000619">
    <property type="protein sequence ID" value="OVA16177.1"/>
    <property type="molecule type" value="Genomic_DNA"/>
</dbReference>
<keyword evidence="5" id="KW-0063">Aspartyl esterase</keyword>
<organism evidence="8 9">
    <name type="scientific">Macleaya cordata</name>
    <name type="common">Five-seeded plume-poppy</name>
    <name type="synonym">Bocconia cordata</name>
    <dbReference type="NCBI Taxonomy" id="56857"/>
    <lineage>
        <taxon>Eukaryota</taxon>
        <taxon>Viridiplantae</taxon>
        <taxon>Streptophyta</taxon>
        <taxon>Embryophyta</taxon>
        <taxon>Tracheophyta</taxon>
        <taxon>Spermatophyta</taxon>
        <taxon>Magnoliopsida</taxon>
        <taxon>Ranunculales</taxon>
        <taxon>Papaveraceae</taxon>
        <taxon>Papaveroideae</taxon>
        <taxon>Macleaya</taxon>
    </lineage>
</organism>
<dbReference type="SUPFAM" id="SSF51126">
    <property type="entry name" value="Pectin lyase-like"/>
    <property type="match status" value="1"/>
</dbReference>
<evidence type="ECO:0000256" key="3">
    <source>
        <dbReference type="ARBA" id="ARBA00007786"/>
    </source>
</evidence>
<evidence type="ECO:0000256" key="2">
    <source>
        <dbReference type="ARBA" id="ARBA00006027"/>
    </source>
</evidence>
<name>A0A200R0C3_MACCD</name>
<evidence type="ECO:0000313" key="9">
    <source>
        <dbReference type="Proteomes" id="UP000195402"/>
    </source>
</evidence>
<evidence type="ECO:0000256" key="1">
    <source>
        <dbReference type="ARBA" id="ARBA00005184"/>
    </source>
</evidence>
<keyword evidence="4" id="KW-0378">Hydrolase</keyword>
<dbReference type="CDD" id="cd15799">
    <property type="entry name" value="PMEI-like_4"/>
    <property type="match status" value="1"/>
</dbReference>
<keyword evidence="9" id="KW-1185">Reference proteome</keyword>
<gene>
    <name evidence="8" type="ORF">BVC80_8519g11</name>
</gene>
<evidence type="ECO:0000259" key="7">
    <source>
        <dbReference type="SMART" id="SM00856"/>
    </source>
</evidence>
<dbReference type="STRING" id="56857.A0A200R0C3"/>
<comment type="similarity">
    <text evidence="3">In the C-terminal section; belongs to the pectinesterase family.</text>
</comment>
<dbReference type="InterPro" id="IPR011050">
    <property type="entry name" value="Pectin_lyase_fold/virulence"/>
</dbReference>
<keyword evidence="6" id="KW-0812">Transmembrane</keyword>
<dbReference type="GO" id="GO:0042545">
    <property type="term" value="P:cell wall modification"/>
    <property type="evidence" value="ECO:0007669"/>
    <property type="project" value="InterPro"/>
</dbReference>
<dbReference type="Pfam" id="PF04043">
    <property type="entry name" value="PMEI"/>
    <property type="match status" value="1"/>
</dbReference>
<dbReference type="InterPro" id="IPR006501">
    <property type="entry name" value="Pectinesterase_inhib_dom"/>
</dbReference>
<dbReference type="OMA" id="HANAQIW"/>
<evidence type="ECO:0000256" key="4">
    <source>
        <dbReference type="ARBA" id="ARBA00022801"/>
    </source>
</evidence>
<dbReference type="NCBIfam" id="TIGR01614">
    <property type="entry name" value="PME_inhib"/>
    <property type="match status" value="1"/>
</dbReference>
<reference evidence="8 9" key="1">
    <citation type="journal article" date="2017" name="Mol. Plant">
        <title>The Genome of Medicinal Plant Macleaya cordata Provides New Insights into Benzylisoquinoline Alkaloids Metabolism.</title>
        <authorList>
            <person name="Liu X."/>
            <person name="Liu Y."/>
            <person name="Huang P."/>
            <person name="Ma Y."/>
            <person name="Qing Z."/>
            <person name="Tang Q."/>
            <person name="Cao H."/>
            <person name="Cheng P."/>
            <person name="Zheng Y."/>
            <person name="Yuan Z."/>
            <person name="Zhou Y."/>
            <person name="Liu J."/>
            <person name="Tang Z."/>
            <person name="Zhuo Y."/>
            <person name="Zhang Y."/>
            <person name="Yu L."/>
            <person name="Huang J."/>
            <person name="Yang P."/>
            <person name="Peng Q."/>
            <person name="Zhang J."/>
            <person name="Jiang W."/>
            <person name="Zhang Z."/>
            <person name="Lin K."/>
            <person name="Ro D.K."/>
            <person name="Chen X."/>
            <person name="Xiong X."/>
            <person name="Shang Y."/>
            <person name="Huang S."/>
            <person name="Zeng J."/>
        </authorList>
    </citation>
    <scope>NUCLEOTIDE SEQUENCE [LARGE SCALE GENOMIC DNA]</scope>
    <source>
        <strain evidence="9">cv. BLH2017</strain>
        <tissue evidence="8">Root</tissue>
    </source>
</reference>
<dbReference type="SUPFAM" id="SSF101148">
    <property type="entry name" value="Plant invertase/pectin methylesterase inhibitor"/>
    <property type="match status" value="1"/>
</dbReference>
<dbReference type="GO" id="GO:0004857">
    <property type="term" value="F:enzyme inhibitor activity"/>
    <property type="evidence" value="ECO:0007669"/>
    <property type="project" value="InterPro"/>
</dbReference>